<feature type="compositionally biased region" description="Low complexity" evidence="1">
    <location>
        <begin position="1"/>
        <end position="11"/>
    </location>
</feature>
<evidence type="ECO:0000313" key="3">
    <source>
        <dbReference type="Proteomes" id="UP001152519"/>
    </source>
</evidence>
<feature type="region of interest" description="Disordered" evidence="1">
    <location>
        <begin position="136"/>
        <end position="196"/>
    </location>
</feature>
<reference evidence="2" key="1">
    <citation type="submission" date="2021-05" db="EMBL/GenBank/DDBJ databases">
        <authorList>
            <person name="Arsene-Ploetze F."/>
        </authorList>
    </citation>
    <scope>NUCLEOTIDE SEQUENCE</scope>
    <source>
        <strain evidence="2">DSM 42138</strain>
    </source>
</reference>
<feature type="compositionally biased region" description="Basic residues" evidence="1">
    <location>
        <begin position="155"/>
        <end position="169"/>
    </location>
</feature>
<accession>A0A9W4GSH7</accession>
<feature type="compositionally biased region" description="Basic and acidic residues" evidence="1">
    <location>
        <begin position="136"/>
        <end position="147"/>
    </location>
</feature>
<organism evidence="2 3">
    <name type="scientific">Actinacidiphila cocklensis</name>
    <dbReference type="NCBI Taxonomy" id="887465"/>
    <lineage>
        <taxon>Bacteria</taxon>
        <taxon>Bacillati</taxon>
        <taxon>Actinomycetota</taxon>
        <taxon>Actinomycetes</taxon>
        <taxon>Kitasatosporales</taxon>
        <taxon>Streptomycetaceae</taxon>
        <taxon>Actinacidiphila</taxon>
    </lineage>
</organism>
<dbReference type="EMBL" id="CAJSLV010000058">
    <property type="protein sequence ID" value="CAG6394760.1"/>
    <property type="molecule type" value="Genomic_DNA"/>
</dbReference>
<keyword evidence="3" id="KW-1185">Reference proteome</keyword>
<proteinExistence type="predicted"/>
<feature type="region of interest" description="Disordered" evidence="1">
    <location>
        <begin position="1"/>
        <end position="33"/>
    </location>
</feature>
<comment type="caution">
    <text evidence="2">The sequence shown here is derived from an EMBL/GenBank/DDBJ whole genome shotgun (WGS) entry which is preliminary data.</text>
</comment>
<feature type="compositionally biased region" description="Pro residues" evidence="1">
    <location>
        <begin position="172"/>
        <end position="189"/>
    </location>
</feature>
<evidence type="ECO:0000256" key="1">
    <source>
        <dbReference type="SAM" id="MobiDB-lite"/>
    </source>
</evidence>
<protein>
    <submittedName>
        <fullName evidence="2">Uncharacterized protein</fullName>
    </submittedName>
</protein>
<name>A0A9W4GSH7_9ACTN</name>
<dbReference type="Proteomes" id="UP001152519">
    <property type="component" value="Unassembled WGS sequence"/>
</dbReference>
<evidence type="ECO:0000313" key="2">
    <source>
        <dbReference type="EMBL" id="CAG6394760.1"/>
    </source>
</evidence>
<dbReference type="AlphaFoldDB" id="A0A9W4GSH7"/>
<gene>
    <name evidence="2" type="ORF">SCOCK_290096</name>
</gene>
<feature type="compositionally biased region" description="Low complexity" evidence="1">
    <location>
        <begin position="24"/>
        <end position="33"/>
    </location>
</feature>
<sequence length="196" mass="22455">MDLRARAAGGRDPARHPHLHRPRAGAGRLVPGPGRRGRCHVRCRHHGRRLPGQACCGTRRPNRDDRDRQYDALRRLPRRKPLAGRSGAHRHISPHRHVERLPPLLSAGMGHRRRPCRAGNDRVVLRSLSLPRQFRRDRSHYRADPKRLRAGVRGNVRRHSAAGRPRGRQPRPVVPPPRRLTPEPVPEPWPLARATR</sequence>